<dbReference type="OrthoDB" id="9792137at2"/>
<dbReference type="Proteomes" id="UP000008915">
    <property type="component" value="Chromosome"/>
</dbReference>
<dbReference type="KEGG" id="tmr:Tmar_1782"/>
<dbReference type="GO" id="GO:0008684">
    <property type="term" value="F:2-oxopent-4-enoate hydratase activity"/>
    <property type="evidence" value="ECO:0007669"/>
    <property type="project" value="TreeGrafter"/>
</dbReference>
<proteinExistence type="predicted"/>
<sequence length="248" mass="26288">MRPEHEVQLTPQEQELLAAIRAARQERRSLPSRGDAWGVDLAGAYRVQAASRQAPVKGYKIGLTSPAKQAQMGIDQPIWGRIDATMLADGPLSLRRFVQPRLEPELAVLLKAPVPPGASPGAAWAAVAGFLLAVDLLDSVWEGYRFTAPEVVADNASGGAFVLGQRLLQPAEVRGTLRLYLNGRPVTEGPVEALADTGQQLCWLATQAGGLTAGQLVGLGSPAAAVPAEPGVLEVTWGDAYLTCRLEE</sequence>
<reference evidence="3 4" key="1">
    <citation type="journal article" date="2010" name="Stand. Genomic Sci.">
        <title>Complete genome sequence of Thermaerobacter marianensis type strain (7p75a).</title>
        <authorList>
            <person name="Han C."/>
            <person name="Gu W."/>
            <person name="Zhang X."/>
            <person name="Lapidus A."/>
            <person name="Nolan M."/>
            <person name="Copeland A."/>
            <person name="Lucas S."/>
            <person name="Del Rio T.G."/>
            <person name="Tice H."/>
            <person name="Cheng J.F."/>
            <person name="Tapia R."/>
            <person name="Goodwin L."/>
            <person name="Pitluck S."/>
            <person name="Pagani I."/>
            <person name="Ivanova N."/>
            <person name="Mavromatis K."/>
            <person name="Mikhailova N."/>
            <person name="Pati A."/>
            <person name="Chen A."/>
            <person name="Palaniappan K."/>
            <person name="Land M."/>
            <person name="Hauser L."/>
            <person name="Chang Y.J."/>
            <person name="Jeffries C.D."/>
            <person name="Schneider S."/>
            <person name="Rohde M."/>
            <person name="Goker M."/>
            <person name="Pukall R."/>
            <person name="Woyke T."/>
            <person name="Bristow J."/>
            <person name="Eisen J.A."/>
            <person name="Markowitz V."/>
            <person name="Hugenholtz P."/>
            <person name="Kyrpides N.C."/>
            <person name="Klenk H.P."/>
            <person name="Detter J.C."/>
        </authorList>
    </citation>
    <scope>NUCLEOTIDE SEQUENCE [LARGE SCALE GENOMIC DNA]</scope>
    <source>
        <strain evidence="4">ATCC 700841 / DSM 12885 / JCM 10246 / 7p75a</strain>
    </source>
</reference>
<dbReference type="GO" id="GO:0016787">
    <property type="term" value="F:hydrolase activity"/>
    <property type="evidence" value="ECO:0007669"/>
    <property type="project" value="UniProtKB-KW"/>
</dbReference>
<dbReference type="PANTHER" id="PTHR30143:SF0">
    <property type="entry name" value="2-KETO-4-PENTENOATE HYDRATASE"/>
    <property type="match status" value="1"/>
</dbReference>
<dbReference type="GO" id="GO:0005737">
    <property type="term" value="C:cytoplasm"/>
    <property type="evidence" value="ECO:0007669"/>
    <property type="project" value="TreeGrafter"/>
</dbReference>
<dbReference type="PANTHER" id="PTHR30143">
    <property type="entry name" value="ACID HYDRATASE"/>
    <property type="match status" value="1"/>
</dbReference>
<protein>
    <submittedName>
        <fullName evidence="3">Fumarylacetoacetate (FAA) hydrolase</fullName>
    </submittedName>
</protein>
<dbReference type="Gene3D" id="3.90.850.10">
    <property type="entry name" value="Fumarylacetoacetase-like, C-terminal domain"/>
    <property type="match status" value="1"/>
</dbReference>
<evidence type="ECO:0000313" key="3">
    <source>
        <dbReference type="EMBL" id="ADU51884.1"/>
    </source>
</evidence>
<dbReference type="SUPFAM" id="SSF56529">
    <property type="entry name" value="FAH"/>
    <property type="match status" value="1"/>
</dbReference>
<dbReference type="RefSeq" id="WP_013496185.1">
    <property type="nucleotide sequence ID" value="NC_014831.1"/>
</dbReference>
<dbReference type="Pfam" id="PF01557">
    <property type="entry name" value="FAA_hydrolase"/>
    <property type="match status" value="1"/>
</dbReference>
<dbReference type="InterPro" id="IPR050772">
    <property type="entry name" value="Hydratase-Decarb/MhpD_sf"/>
</dbReference>
<evidence type="ECO:0000259" key="2">
    <source>
        <dbReference type="Pfam" id="PF01557"/>
    </source>
</evidence>
<dbReference type="eggNOG" id="COG3971">
    <property type="taxonomic scope" value="Bacteria"/>
</dbReference>
<dbReference type="InterPro" id="IPR036663">
    <property type="entry name" value="Fumarylacetoacetase_C_sf"/>
</dbReference>
<gene>
    <name evidence="3" type="ordered locus">Tmar_1782</name>
</gene>
<dbReference type="AlphaFoldDB" id="E6SI04"/>
<feature type="domain" description="Fumarylacetoacetase-like C-terminal" evidence="2">
    <location>
        <begin position="79"/>
        <end position="225"/>
    </location>
</feature>
<dbReference type="HOGENOM" id="CLU_1199345_0_0_9"/>
<dbReference type="InterPro" id="IPR011234">
    <property type="entry name" value="Fumarylacetoacetase-like_C"/>
</dbReference>
<evidence type="ECO:0000256" key="1">
    <source>
        <dbReference type="ARBA" id="ARBA00023239"/>
    </source>
</evidence>
<accession>E6SI04</accession>
<dbReference type="STRING" id="644966.Tmar_1782"/>
<name>E6SI04_THEM7</name>
<keyword evidence="3" id="KW-0378">Hydrolase</keyword>
<reference evidence="4" key="2">
    <citation type="journal article" date="2010" name="Stand. Genomic Sci.">
        <title>Complete genome sequence of Thermaerobacter marianensis type strain (7p75aT).</title>
        <authorList>
            <person name="Han C."/>
            <person name="Gu W."/>
            <person name="Zhang X."/>
            <person name="Lapidus A."/>
            <person name="Nolan M."/>
            <person name="Copeland A."/>
            <person name="Lucas S."/>
            <person name="Glavina Del Rio T."/>
            <person name="Tice H."/>
            <person name="Cheng J."/>
            <person name="Tapia R."/>
            <person name="Goodwin L."/>
            <person name="Pitluck S."/>
            <person name="Pagani I."/>
            <person name="Ivanova N."/>
            <person name="Mavromatis K."/>
            <person name="Mikhailova N."/>
            <person name="Pati A."/>
            <person name="Chen A."/>
            <person name="Palaniappan K."/>
            <person name="Land M."/>
            <person name="Hauser L."/>
            <person name="Chang Y."/>
            <person name="Jeffries C."/>
            <person name="Schneider S."/>
            <person name="Rohde M."/>
            <person name="Goker M."/>
            <person name="Pukall R."/>
            <person name="Woyke T."/>
            <person name="Bristow J."/>
            <person name="Eisen J."/>
            <person name="Markowitz V."/>
            <person name="Hugenholtz P."/>
            <person name="Kyrpides N."/>
            <person name="Klenk H."/>
            <person name="Detter J."/>
        </authorList>
    </citation>
    <scope>NUCLEOTIDE SEQUENCE [LARGE SCALE GENOMIC DNA]</scope>
    <source>
        <strain evidence="4">ATCC 700841 / DSM 12885 / JCM 10246 / 7p75a</strain>
    </source>
</reference>
<organism evidence="3 4">
    <name type="scientific">Thermaerobacter marianensis (strain ATCC 700841 / DSM 12885 / JCM 10246 / 7p75a)</name>
    <dbReference type="NCBI Taxonomy" id="644966"/>
    <lineage>
        <taxon>Bacteria</taxon>
        <taxon>Bacillati</taxon>
        <taxon>Bacillota</taxon>
        <taxon>Clostridia</taxon>
        <taxon>Eubacteriales</taxon>
        <taxon>Clostridiales Family XVII. Incertae Sedis</taxon>
        <taxon>Thermaerobacter</taxon>
    </lineage>
</organism>
<dbReference type="EMBL" id="CP002344">
    <property type="protein sequence ID" value="ADU51884.1"/>
    <property type="molecule type" value="Genomic_DNA"/>
</dbReference>
<keyword evidence="4" id="KW-1185">Reference proteome</keyword>
<keyword evidence="1" id="KW-0456">Lyase</keyword>
<evidence type="ECO:0000313" key="4">
    <source>
        <dbReference type="Proteomes" id="UP000008915"/>
    </source>
</evidence>